<accession>A0A5N6J0B8</accession>
<organism evidence="1 2">
    <name type="scientific">Aspergillus minisclerotigenes</name>
    <dbReference type="NCBI Taxonomy" id="656917"/>
    <lineage>
        <taxon>Eukaryota</taxon>
        <taxon>Fungi</taxon>
        <taxon>Dikarya</taxon>
        <taxon>Ascomycota</taxon>
        <taxon>Pezizomycotina</taxon>
        <taxon>Eurotiomycetes</taxon>
        <taxon>Eurotiomycetidae</taxon>
        <taxon>Eurotiales</taxon>
        <taxon>Aspergillaceae</taxon>
        <taxon>Aspergillus</taxon>
        <taxon>Aspergillus subgen. Circumdati</taxon>
    </lineage>
</organism>
<dbReference type="EMBL" id="ML732808">
    <property type="protein sequence ID" value="KAB8272216.1"/>
    <property type="molecule type" value="Genomic_DNA"/>
</dbReference>
<proteinExistence type="predicted"/>
<sequence length="77" mass="8679">MCVDFQAITIHSEGCRNSECNKAELIPGPDCPEKPATGPRNACPKYEVRHSGSSRVKGKCPKHRYVRYNSPFWSELL</sequence>
<reference evidence="1 2" key="1">
    <citation type="submission" date="2019-04" db="EMBL/GenBank/DDBJ databases">
        <title>Fungal friends and foes A comparative genomics study of 23 Aspergillus species from section Flavi.</title>
        <authorList>
            <consortium name="DOE Joint Genome Institute"/>
            <person name="Kjaerbolling I."/>
            <person name="Vesth T.C."/>
            <person name="Frisvad J.C."/>
            <person name="Nybo J.L."/>
            <person name="Theobald S."/>
            <person name="Kildgaard S."/>
            <person name="Petersen T.I."/>
            <person name="Kuo A."/>
            <person name="Sato A."/>
            <person name="Lyhne E.K."/>
            <person name="Kogle M.E."/>
            <person name="Wiebenga A."/>
            <person name="Kun R.S."/>
            <person name="Lubbers R.J."/>
            <person name="Makela M.R."/>
            <person name="Barry K."/>
            <person name="Chovatia M."/>
            <person name="Clum A."/>
            <person name="Daum C."/>
            <person name="Haridas S."/>
            <person name="He G."/>
            <person name="LaButti K."/>
            <person name="Lipzen A."/>
            <person name="Mondo S."/>
            <person name="Pangilinan J."/>
            <person name="Riley R."/>
            <person name="Salamov A."/>
            <person name="Simmons B.A."/>
            <person name="Magnuson J.K."/>
            <person name="Henrissat B."/>
            <person name="Mortensen U.H."/>
            <person name="Larsen T.O."/>
            <person name="De vries R.P."/>
            <person name="Grigoriev I.V."/>
            <person name="Machida M."/>
            <person name="Baker S.E."/>
            <person name="Andersen M.R."/>
        </authorList>
    </citation>
    <scope>NUCLEOTIDE SEQUENCE [LARGE SCALE GENOMIC DNA]</scope>
    <source>
        <strain evidence="1 2">CBS 117635</strain>
    </source>
</reference>
<evidence type="ECO:0000313" key="1">
    <source>
        <dbReference type="EMBL" id="KAB8272216.1"/>
    </source>
</evidence>
<name>A0A5N6J0B8_9EURO</name>
<protein>
    <submittedName>
        <fullName evidence="1">Uncharacterized protein</fullName>
    </submittedName>
</protein>
<keyword evidence="2" id="KW-1185">Reference proteome</keyword>
<gene>
    <name evidence="1" type="ORF">BDV30DRAFT_133589</name>
</gene>
<dbReference type="AlphaFoldDB" id="A0A5N6J0B8"/>
<evidence type="ECO:0000313" key="2">
    <source>
        <dbReference type="Proteomes" id="UP000326289"/>
    </source>
</evidence>
<dbReference type="Proteomes" id="UP000326289">
    <property type="component" value="Unassembled WGS sequence"/>
</dbReference>